<keyword evidence="8" id="KW-0418">Kinase</keyword>
<keyword evidence="9 12" id="KW-1133">Transmembrane helix</keyword>
<feature type="transmembrane region" description="Helical" evidence="12">
    <location>
        <begin position="38"/>
        <end position="61"/>
    </location>
</feature>
<dbReference type="GO" id="GO:0016301">
    <property type="term" value="F:kinase activity"/>
    <property type="evidence" value="ECO:0007669"/>
    <property type="project" value="UniProtKB-KW"/>
</dbReference>
<keyword evidence="2" id="KW-0813">Transport</keyword>
<feature type="transmembrane region" description="Helical" evidence="12">
    <location>
        <begin position="12"/>
        <end position="32"/>
    </location>
</feature>
<dbReference type="PROSITE" id="PS01035">
    <property type="entry name" value="PTS_EIIB_TYPE_1_CYS"/>
    <property type="match status" value="1"/>
</dbReference>
<dbReference type="EC" id="2.7.1.191" evidence="16"/>
<evidence type="ECO:0000256" key="5">
    <source>
        <dbReference type="ARBA" id="ARBA00022679"/>
    </source>
</evidence>
<dbReference type="NCBIfam" id="TIGR00830">
    <property type="entry name" value="PTBA"/>
    <property type="match status" value="1"/>
</dbReference>
<feature type="transmembrane region" description="Helical" evidence="12">
    <location>
        <begin position="177"/>
        <end position="199"/>
    </location>
</feature>
<dbReference type="NCBIfam" id="TIGR01998">
    <property type="entry name" value="PTS-II-BC-nag"/>
    <property type="match status" value="1"/>
</dbReference>
<keyword evidence="10 12" id="KW-0472">Membrane</keyword>
<dbReference type="SUPFAM" id="SSF51261">
    <property type="entry name" value="Duplicated hybrid motif"/>
    <property type="match status" value="1"/>
</dbReference>
<feature type="transmembrane region" description="Helical" evidence="12">
    <location>
        <begin position="242"/>
        <end position="265"/>
    </location>
</feature>
<dbReference type="InterPro" id="IPR010974">
    <property type="entry name" value="PTS_IIBC_nag"/>
</dbReference>
<dbReference type="EMBL" id="FUHU01000044">
    <property type="protein sequence ID" value="SJM66681.1"/>
    <property type="molecule type" value="Genomic_DNA"/>
</dbReference>
<dbReference type="GO" id="GO:0009401">
    <property type="term" value="P:phosphoenolpyruvate-dependent sugar phosphotransferase system"/>
    <property type="evidence" value="ECO:0007669"/>
    <property type="project" value="UniProtKB-KW"/>
</dbReference>
<protein>
    <submittedName>
        <fullName evidence="16">PTS system, N-acetylglucosamine-specific IIA component / PTS system, N-acetylglucosamine-specific IIB component / PTS system, N-acetylglucosamine-specific IIC component</fullName>
        <ecNumber evidence="16">2.7.1.191</ecNumber>
    </submittedName>
</protein>
<organism evidence="16 17">
    <name type="scientific">Agrococcus casei LMG 22410</name>
    <dbReference type="NCBI Taxonomy" id="1255656"/>
    <lineage>
        <taxon>Bacteria</taxon>
        <taxon>Bacillati</taxon>
        <taxon>Actinomycetota</taxon>
        <taxon>Actinomycetes</taxon>
        <taxon>Micrococcales</taxon>
        <taxon>Microbacteriaceae</taxon>
        <taxon>Agrococcus</taxon>
    </lineage>
</organism>
<dbReference type="Pfam" id="PF00367">
    <property type="entry name" value="PTS_EIIB"/>
    <property type="match status" value="1"/>
</dbReference>
<dbReference type="InterPro" id="IPR050429">
    <property type="entry name" value="PTS_Glucose_EIICBA"/>
</dbReference>
<feature type="transmembrane region" description="Helical" evidence="12">
    <location>
        <begin position="211"/>
        <end position="230"/>
    </location>
</feature>
<dbReference type="PROSITE" id="PS51103">
    <property type="entry name" value="PTS_EIIC_TYPE_1"/>
    <property type="match status" value="1"/>
</dbReference>
<dbReference type="OrthoDB" id="9797715at2"/>
<feature type="domain" description="PTS EIIB type-1" evidence="14">
    <location>
        <begin position="404"/>
        <end position="486"/>
    </location>
</feature>
<dbReference type="InterPro" id="IPR001996">
    <property type="entry name" value="PTS_IIB_1"/>
</dbReference>
<dbReference type="InterPro" id="IPR003352">
    <property type="entry name" value="PTS_EIIC"/>
</dbReference>
<dbReference type="SUPFAM" id="SSF55604">
    <property type="entry name" value="Glucose permease domain IIB"/>
    <property type="match status" value="1"/>
</dbReference>
<dbReference type="PROSITE" id="PS51093">
    <property type="entry name" value="PTS_EIIA_TYPE_1"/>
    <property type="match status" value="1"/>
</dbReference>
<dbReference type="RefSeq" id="WP_086992668.1">
    <property type="nucleotide sequence ID" value="NZ_FUHU01000044.1"/>
</dbReference>
<evidence type="ECO:0000256" key="1">
    <source>
        <dbReference type="ARBA" id="ARBA00004651"/>
    </source>
</evidence>
<accession>A0A1R4GEQ9</accession>
<evidence type="ECO:0000256" key="11">
    <source>
        <dbReference type="PROSITE-ProRule" id="PRU00421"/>
    </source>
</evidence>
<dbReference type="GO" id="GO:0015764">
    <property type="term" value="P:N-acetylglucosamine transport"/>
    <property type="evidence" value="ECO:0007669"/>
    <property type="project" value="TreeGrafter"/>
</dbReference>
<dbReference type="GO" id="GO:0008982">
    <property type="term" value="F:protein-N(PI)-phosphohistidine-sugar phosphotransferase activity"/>
    <property type="evidence" value="ECO:0007669"/>
    <property type="project" value="InterPro"/>
</dbReference>
<evidence type="ECO:0000256" key="7">
    <source>
        <dbReference type="ARBA" id="ARBA00022692"/>
    </source>
</evidence>
<evidence type="ECO:0000256" key="6">
    <source>
        <dbReference type="ARBA" id="ARBA00022683"/>
    </source>
</evidence>
<dbReference type="CDD" id="cd00212">
    <property type="entry name" value="PTS_IIB_glc"/>
    <property type="match status" value="1"/>
</dbReference>
<feature type="transmembrane region" description="Helical" evidence="12">
    <location>
        <begin position="272"/>
        <end position="289"/>
    </location>
</feature>
<dbReference type="GO" id="GO:0015572">
    <property type="term" value="F:N-acetylglucosamine transmembrane transporter activity"/>
    <property type="evidence" value="ECO:0007669"/>
    <property type="project" value="InterPro"/>
</dbReference>
<evidence type="ECO:0000259" key="14">
    <source>
        <dbReference type="PROSITE" id="PS51098"/>
    </source>
</evidence>
<feature type="transmembrane region" description="Helical" evidence="12">
    <location>
        <begin position="152"/>
        <end position="171"/>
    </location>
</feature>
<feature type="active site" description="Phosphocysteine intermediate; for EIIB activity" evidence="11">
    <location>
        <position position="426"/>
    </location>
</feature>
<comment type="subcellular location">
    <subcellularLocation>
        <location evidence="1">Cell membrane</location>
        <topology evidence="1">Multi-pass membrane protein</topology>
    </subcellularLocation>
</comment>
<feature type="domain" description="PTS EIIC type-1" evidence="15">
    <location>
        <begin position="1"/>
        <end position="383"/>
    </location>
</feature>
<keyword evidence="5 16" id="KW-0808">Transferase</keyword>
<dbReference type="Gene3D" id="2.70.70.10">
    <property type="entry name" value="Glucose Permease (Domain IIA)"/>
    <property type="match status" value="1"/>
</dbReference>
<dbReference type="PANTHER" id="PTHR30009">
    <property type="entry name" value="CYTOCHROME C-TYPE SYNTHESIS PROTEIN AND PTS TRANSMEMBRANE COMPONENT"/>
    <property type="match status" value="1"/>
</dbReference>
<dbReference type="PANTHER" id="PTHR30009:SF4">
    <property type="entry name" value="PTS SYSTEM N-ACETYLGLUCOSAMINE-SPECIFIC EIICBA COMPONENT"/>
    <property type="match status" value="1"/>
</dbReference>
<feature type="transmembrane region" description="Helical" evidence="12">
    <location>
        <begin position="110"/>
        <end position="131"/>
    </location>
</feature>
<dbReference type="NCBIfam" id="TIGR00826">
    <property type="entry name" value="EIIB_glc"/>
    <property type="match status" value="1"/>
</dbReference>
<evidence type="ECO:0000256" key="9">
    <source>
        <dbReference type="ARBA" id="ARBA00022989"/>
    </source>
</evidence>
<dbReference type="GO" id="GO:0090563">
    <property type="term" value="F:protein-phosphocysteine-sugar phosphotransferase activity"/>
    <property type="evidence" value="ECO:0007669"/>
    <property type="project" value="TreeGrafter"/>
</dbReference>
<feature type="transmembrane region" description="Helical" evidence="12">
    <location>
        <begin position="350"/>
        <end position="371"/>
    </location>
</feature>
<dbReference type="GO" id="GO:0005886">
    <property type="term" value="C:plasma membrane"/>
    <property type="evidence" value="ECO:0007669"/>
    <property type="project" value="UniProtKB-SubCell"/>
</dbReference>
<evidence type="ECO:0000313" key="16">
    <source>
        <dbReference type="EMBL" id="SJM66681.1"/>
    </source>
</evidence>
<dbReference type="InterPro" id="IPR036878">
    <property type="entry name" value="Glu_permease_IIB"/>
</dbReference>
<keyword evidence="17" id="KW-1185">Reference proteome</keyword>
<keyword evidence="3" id="KW-1003">Cell membrane</keyword>
<evidence type="ECO:0000256" key="8">
    <source>
        <dbReference type="ARBA" id="ARBA00022777"/>
    </source>
</evidence>
<dbReference type="InterPro" id="IPR001127">
    <property type="entry name" value="PTS_EIIA_1_perm"/>
</dbReference>
<evidence type="ECO:0000256" key="12">
    <source>
        <dbReference type="SAM" id="Phobius"/>
    </source>
</evidence>
<proteinExistence type="predicted"/>
<evidence type="ECO:0000256" key="2">
    <source>
        <dbReference type="ARBA" id="ARBA00022448"/>
    </source>
</evidence>
<dbReference type="InterPro" id="IPR018113">
    <property type="entry name" value="PTrfase_EIIB_Cys"/>
</dbReference>
<feature type="domain" description="PTS EIIA type-1" evidence="13">
    <location>
        <begin position="523"/>
        <end position="625"/>
    </location>
</feature>
<evidence type="ECO:0000256" key="10">
    <source>
        <dbReference type="ARBA" id="ARBA00023136"/>
    </source>
</evidence>
<dbReference type="InterPro" id="IPR013013">
    <property type="entry name" value="PTS_EIIC_1"/>
</dbReference>
<dbReference type="Gene3D" id="3.30.1360.60">
    <property type="entry name" value="Glucose permease domain IIB"/>
    <property type="match status" value="1"/>
</dbReference>
<gene>
    <name evidence="16" type="ORF">CZ674_11380</name>
</gene>
<dbReference type="Proteomes" id="UP000195787">
    <property type="component" value="Unassembled WGS sequence"/>
</dbReference>
<dbReference type="Pfam" id="PF02378">
    <property type="entry name" value="PTS_EIIC"/>
    <property type="match status" value="1"/>
</dbReference>
<reference evidence="16 17" key="1">
    <citation type="submission" date="2017-02" db="EMBL/GenBank/DDBJ databases">
        <authorList>
            <person name="Peterson S.W."/>
        </authorList>
    </citation>
    <scope>NUCLEOTIDE SEQUENCE [LARGE SCALE GENOMIC DNA]</scope>
    <source>
        <strain evidence="16 17">LMG 22410</strain>
    </source>
</reference>
<evidence type="ECO:0000256" key="3">
    <source>
        <dbReference type="ARBA" id="ARBA00022475"/>
    </source>
</evidence>
<feature type="transmembrane region" description="Helical" evidence="12">
    <location>
        <begin position="295"/>
        <end position="319"/>
    </location>
</feature>
<dbReference type="InterPro" id="IPR011055">
    <property type="entry name" value="Dup_hybrid_motif"/>
</dbReference>
<dbReference type="PROSITE" id="PS51098">
    <property type="entry name" value="PTS_EIIB_TYPE_1"/>
    <property type="match status" value="1"/>
</dbReference>
<keyword evidence="6" id="KW-0598">Phosphotransferase system</keyword>
<dbReference type="GO" id="GO:0019866">
    <property type="term" value="C:organelle inner membrane"/>
    <property type="evidence" value="ECO:0007669"/>
    <property type="project" value="InterPro"/>
</dbReference>
<dbReference type="AlphaFoldDB" id="A0A1R4GEQ9"/>
<dbReference type="GeneID" id="303173808"/>
<evidence type="ECO:0000259" key="13">
    <source>
        <dbReference type="PROSITE" id="PS51093"/>
    </source>
</evidence>
<keyword evidence="4" id="KW-0762">Sugar transport</keyword>
<evidence type="ECO:0000256" key="4">
    <source>
        <dbReference type="ARBA" id="ARBA00022597"/>
    </source>
</evidence>
<sequence length="634" mass="66496">MKFFQRLGRSIMLPVAVLPVAAILLGVGYWITNLAGDNIASVFLTAAGGALIDNMALLFAIGISIGMADKSDGTSALAGLVSWLTVTTLLKPETVQLLTGAEALEAVDPAFGKIQNVFVGIICGLIGAWSYNRFKDTKLPDYLSFFSGKRSVAIITAGISLVVAVALFFIWPFVYNGLVIFGEWMLTLGPVGAGIYGFLNRLLIPLGLHHALNSVFWFDVAGINDLNNFLAGTGTFGVTGQYMAGFFPIMMFGLPGAALAMYVTAKTKRRKATAGIMISAAFASFLTGVTEPLEFAFMFLAPVLYVVHAAFTGISMFIAALLPTRMGFGFSAGFIDMVLGWANPMAQNPWMLLVMGVFWFGVYFIVFRFVILKLKLPTPGREPEDEAVTGSTGTLATAGGGKYATAASGFLHGLGGKRNITSLDNCTTRLRLEVADPSLVDDQALKQAGAIATVKPGGKSVQVIYGLNVQFVRDAMDDIIAGRVPEEGPDQTADAAAAVAESAVVRLRQPVQGQVITLQEVPDEVFAAGTLGPGLAVQPVDGMVVAPAAGRVVSVAPHAVGLALSDGIEVLVHAGIDTVKLNGAGLEALVAEGDEVAAGTPLLRLDLDAIKAAGYSAVTPVVVLNRPGARVEFV</sequence>
<evidence type="ECO:0000313" key="17">
    <source>
        <dbReference type="Proteomes" id="UP000195787"/>
    </source>
</evidence>
<keyword evidence="7 12" id="KW-0812">Transmembrane</keyword>
<dbReference type="Pfam" id="PF00358">
    <property type="entry name" value="PTS_EIIA_1"/>
    <property type="match status" value="1"/>
</dbReference>
<feature type="transmembrane region" description="Helical" evidence="12">
    <location>
        <begin position="326"/>
        <end position="344"/>
    </location>
</feature>
<name>A0A1R4GEQ9_9MICO</name>
<evidence type="ECO:0000259" key="15">
    <source>
        <dbReference type="PROSITE" id="PS51103"/>
    </source>
</evidence>